<evidence type="ECO:0008006" key="5">
    <source>
        <dbReference type="Google" id="ProtNLM"/>
    </source>
</evidence>
<proteinExistence type="predicted"/>
<dbReference type="Proteomes" id="UP000229740">
    <property type="component" value="Unassembled WGS sequence"/>
</dbReference>
<comment type="caution">
    <text evidence="3">The sequence shown here is derived from an EMBL/GenBank/DDBJ whole genome shotgun (WGS) entry which is preliminary data.</text>
</comment>
<keyword evidence="2" id="KW-0472">Membrane</keyword>
<dbReference type="Pfam" id="PF19588">
    <property type="entry name" value="SxtJ"/>
    <property type="match status" value="1"/>
</dbReference>
<evidence type="ECO:0000256" key="2">
    <source>
        <dbReference type="SAM" id="Phobius"/>
    </source>
</evidence>
<accession>A0A2G6E473</accession>
<name>A0A2G6E473_9BACT</name>
<protein>
    <recommendedName>
        <fullName evidence="5">SxtJ</fullName>
    </recommendedName>
</protein>
<dbReference type="EMBL" id="PDPS01000030">
    <property type="protein sequence ID" value="PID56860.1"/>
    <property type="molecule type" value="Genomic_DNA"/>
</dbReference>
<feature type="compositionally biased region" description="Basic residues" evidence="1">
    <location>
        <begin position="135"/>
        <end position="144"/>
    </location>
</feature>
<feature type="transmembrane region" description="Helical" evidence="2">
    <location>
        <begin position="21"/>
        <end position="39"/>
    </location>
</feature>
<gene>
    <name evidence="3" type="ORF">CSB45_09345</name>
</gene>
<evidence type="ECO:0000313" key="3">
    <source>
        <dbReference type="EMBL" id="PID56860.1"/>
    </source>
</evidence>
<organism evidence="3 4">
    <name type="scientific">candidate division KSB3 bacterium</name>
    <dbReference type="NCBI Taxonomy" id="2044937"/>
    <lineage>
        <taxon>Bacteria</taxon>
        <taxon>candidate division KSB3</taxon>
    </lineage>
</organism>
<feature type="transmembrane region" description="Helical" evidence="2">
    <location>
        <begin position="78"/>
        <end position="103"/>
    </location>
</feature>
<feature type="region of interest" description="Disordered" evidence="1">
    <location>
        <begin position="112"/>
        <end position="144"/>
    </location>
</feature>
<keyword evidence="2" id="KW-0812">Transmembrane</keyword>
<keyword evidence="2" id="KW-1133">Transmembrane helix</keyword>
<evidence type="ECO:0000313" key="4">
    <source>
        <dbReference type="Proteomes" id="UP000229740"/>
    </source>
</evidence>
<dbReference type="InterPro" id="IPR045781">
    <property type="entry name" value="SxtJ"/>
</dbReference>
<evidence type="ECO:0000256" key="1">
    <source>
        <dbReference type="SAM" id="MobiDB-lite"/>
    </source>
</evidence>
<feature type="transmembrane region" description="Helical" evidence="2">
    <location>
        <begin position="45"/>
        <end position="66"/>
    </location>
</feature>
<reference evidence="3 4" key="1">
    <citation type="submission" date="2017-10" db="EMBL/GenBank/DDBJ databases">
        <title>Novel microbial diversity and functional potential in the marine mammal oral microbiome.</title>
        <authorList>
            <person name="Dudek N.K."/>
            <person name="Sun C.L."/>
            <person name="Burstein D."/>
            <person name="Kantor R.S."/>
            <person name="Aliaga Goltsman D.S."/>
            <person name="Bik E.M."/>
            <person name="Thomas B.C."/>
            <person name="Banfield J.F."/>
            <person name="Relman D.A."/>
        </authorList>
    </citation>
    <scope>NUCLEOTIDE SEQUENCE [LARGE SCALE GENOMIC DNA]</scope>
    <source>
        <strain evidence="3">DOLZORAL124_49_17</strain>
    </source>
</reference>
<dbReference type="AlphaFoldDB" id="A0A2G6E473"/>
<sequence>MREEILSDIQKLTFSKAELKKFAMTMAVVLGGLATIAWWRSSAAFPYLLGIALLFLAVGFTVPTALKQIYKGWMTLAIVMGFFMTKVILSLLFFSVFTGIGIFQRASGKDLLDEKLPPQSPDPESYWKPYERPKDAKRHLERQF</sequence>